<dbReference type="FunFam" id="3.40.50.10810:FF:000038">
    <property type="entry name" value="Protein CHROMATIN REMODELING 19 isoform A"/>
    <property type="match status" value="1"/>
</dbReference>
<dbReference type="Proteomes" id="UP000585474">
    <property type="component" value="Unassembled WGS sequence"/>
</dbReference>
<feature type="region of interest" description="Disordered" evidence="2">
    <location>
        <begin position="1"/>
        <end position="41"/>
    </location>
</feature>
<gene>
    <name evidence="5" type="ORF">Acr_07g0011440</name>
</gene>
<feature type="domain" description="Helicase C-terminal" evidence="4">
    <location>
        <begin position="553"/>
        <end position="704"/>
    </location>
</feature>
<dbReference type="GO" id="GO:0016787">
    <property type="term" value="F:hydrolase activity"/>
    <property type="evidence" value="ECO:0007669"/>
    <property type="project" value="UniProtKB-KW"/>
</dbReference>
<name>A0A7J0EX21_9ERIC</name>
<protein>
    <submittedName>
        <fullName evidence="5">SNF2 domain-containing protein</fullName>
    </submittedName>
</protein>
<dbReference type="PANTHER" id="PTHR10799">
    <property type="entry name" value="SNF2/RAD54 HELICASE FAMILY"/>
    <property type="match status" value="1"/>
</dbReference>
<dbReference type="SMART" id="SM00487">
    <property type="entry name" value="DEXDc"/>
    <property type="match status" value="1"/>
</dbReference>
<dbReference type="AlphaFoldDB" id="A0A7J0EX21"/>
<dbReference type="CDD" id="cd17919">
    <property type="entry name" value="DEXHc_Snf"/>
    <property type="match status" value="1"/>
</dbReference>
<dbReference type="EMBL" id="BJWL01000007">
    <property type="protein sequence ID" value="GFY90948.1"/>
    <property type="molecule type" value="Genomic_DNA"/>
</dbReference>
<evidence type="ECO:0000259" key="3">
    <source>
        <dbReference type="PROSITE" id="PS51192"/>
    </source>
</evidence>
<dbReference type="InterPro" id="IPR049730">
    <property type="entry name" value="SNF2/RAD54-like_C"/>
</dbReference>
<dbReference type="InterPro" id="IPR038718">
    <property type="entry name" value="SNF2-like_sf"/>
</dbReference>
<evidence type="ECO:0000256" key="2">
    <source>
        <dbReference type="SAM" id="MobiDB-lite"/>
    </source>
</evidence>
<dbReference type="InterPro" id="IPR027417">
    <property type="entry name" value="P-loop_NTPase"/>
</dbReference>
<proteinExistence type="predicted"/>
<dbReference type="PROSITE" id="PS51192">
    <property type="entry name" value="HELICASE_ATP_BIND_1"/>
    <property type="match status" value="1"/>
</dbReference>
<dbReference type="PROSITE" id="PS51194">
    <property type="entry name" value="HELICASE_CTER"/>
    <property type="match status" value="1"/>
</dbReference>
<dbReference type="Gene3D" id="3.40.50.300">
    <property type="entry name" value="P-loop containing nucleotide triphosphate hydrolases"/>
    <property type="match status" value="2"/>
</dbReference>
<keyword evidence="6" id="KW-1185">Reference proteome</keyword>
<dbReference type="CDD" id="cd18793">
    <property type="entry name" value="SF2_C_SNF"/>
    <property type="match status" value="1"/>
</dbReference>
<evidence type="ECO:0000259" key="4">
    <source>
        <dbReference type="PROSITE" id="PS51194"/>
    </source>
</evidence>
<evidence type="ECO:0000313" key="5">
    <source>
        <dbReference type="EMBL" id="GFY90948.1"/>
    </source>
</evidence>
<dbReference type="Pfam" id="PF00271">
    <property type="entry name" value="Helicase_C"/>
    <property type="match status" value="1"/>
</dbReference>
<dbReference type="GO" id="GO:0005524">
    <property type="term" value="F:ATP binding"/>
    <property type="evidence" value="ECO:0007669"/>
    <property type="project" value="InterPro"/>
</dbReference>
<dbReference type="Gene3D" id="3.40.50.10810">
    <property type="entry name" value="Tandem AAA-ATPase domain"/>
    <property type="match status" value="1"/>
</dbReference>
<dbReference type="Pfam" id="PF00176">
    <property type="entry name" value="SNF2-rel_dom"/>
    <property type="match status" value="1"/>
</dbReference>
<accession>A0A7J0EX21</accession>
<sequence>MKRTFIEISDEEWESHPFKPSRVLKPSQPPPPIESFAFSSDSLSDDSIEVLENPLENLEDDDVEDSMEVRKRPGRRFVVDEDSDGDFEKPNEEEEIELMFGEEIDEEVEESDVIGKALQKCGKISEELRSELYGSSVPACDRYAEVEASSVRIVTQDDIYKACGAADSDFQPVLKPYQLVGVNFLLLLYRKRIGGAILADEMGLGKTIQAITYLTLLKHLEDDPGPHLIVCPASVLENWERELKKWCPSFSVLQYHGASRAAYSKELTSLAKAGLPPPFNVILVCYSLFERHSLQQKDDRKILKRWQWSCVLMDEAHALKDKSSYRWKNLMSVAWSANQRLMLTGTPLQNDLHELWSLLEFMMPDIFQTGGVDLKKLLNSEDKDLISRMKSILGPFILRRLKSDVMQQLVPKIQKVEYVEMGNQQDDAYKEAIEEYRAASQARALKFSETKTSNVAGLLPQRQISNYFVQFRKIANHPLLVRRIYTDDDVVRFAKILHPKGVFGFECTLDRVIEELKSYNDFSIHRLLLYNGVSDTKGVLSDDHVMISAKCQSLARLLPLLKESGHRVLIFSQWTSMLDILEWTLDVIGVTYRRLDGSTQVTHRQTIVDTFNNDASIFACLLSTRAGGQGLNLTGADTVIIHDMDFNPQIDRQAEDRCHRIGQTKPVTIYRLVTKGTVDENVYEIAKRKLVLDAAVLESVEEVDNEGDVPDKTMGEILSTLLLG</sequence>
<organism evidence="5 6">
    <name type="scientific">Actinidia rufa</name>
    <dbReference type="NCBI Taxonomy" id="165716"/>
    <lineage>
        <taxon>Eukaryota</taxon>
        <taxon>Viridiplantae</taxon>
        <taxon>Streptophyta</taxon>
        <taxon>Embryophyta</taxon>
        <taxon>Tracheophyta</taxon>
        <taxon>Spermatophyta</taxon>
        <taxon>Magnoliopsida</taxon>
        <taxon>eudicotyledons</taxon>
        <taxon>Gunneridae</taxon>
        <taxon>Pentapetalae</taxon>
        <taxon>asterids</taxon>
        <taxon>Ericales</taxon>
        <taxon>Actinidiaceae</taxon>
        <taxon>Actinidia</taxon>
    </lineage>
</organism>
<dbReference type="OrthoDB" id="5857104at2759"/>
<dbReference type="InterPro" id="IPR014001">
    <property type="entry name" value="Helicase_ATP-bd"/>
</dbReference>
<keyword evidence="1" id="KW-0378">Hydrolase</keyword>
<dbReference type="SMART" id="SM00490">
    <property type="entry name" value="HELICc"/>
    <property type="match status" value="1"/>
</dbReference>
<dbReference type="InterPro" id="IPR001650">
    <property type="entry name" value="Helicase_C-like"/>
</dbReference>
<feature type="domain" description="Helicase ATP-binding" evidence="3">
    <location>
        <begin position="187"/>
        <end position="365"/>
    </location>
</feature>
<dbReference type="InterPro" id="IPR000330">
    <property type="entry name" value="SNF2_N"/>
</dbReference>
<comment type="caution">
    <text evidence="5">The sequence shown here is derived from an EMBL/GenBank/DDBJ whole genome shotgun (WGS) entry which is preliminary data.</text>
</comment>
<dbReference type="SUPFAM" id="SSF52540">
    <property type="entry name" value="P-loop containing nucleoside triphosphate hydrolases"/>
    <property type="match status" value="2"/>
</dbReference>
<reference evidence="5 6" key="1">
    <citation type="submission" date="2019-07" db="EMBL/GenBank/DDBJ databases">
        <title>De Novo Assembly of kiwifruit Actinidia rufa.</title>
        <authorList>
            <person name="Sugita-Konishi S."/>
            <person name="Sato K."/>
            <person name="Mori E."/>
            <person name="Abe Y."/>
            <person name="Kisaki G."/>
            <person name="Hamano K."/>
            <person name="Suezawa K."/>
            <person name="Otani M."/>
            <person name="Fukuda T."/>
            <person name="Manabe T."/>
            <person name="Gomi K."/>
            <person name="Tabuchi M."/>
            <person name="Akimitsu K."/>
            <person name="Kataoka I."/>
        </authorList>
    </citation>
    <scope>NUCLEOTIDE SEQUENCE [LARGE SCALE GENOMIC DNA]</scope>
    <source>
        <strain evidence="6">cv. Fuchu</strain>
    </source>
</reference>
<evidence type="ECO:0000256" key="1">
    <source>
        <dbReference type="ARBA" id="ARBA00022801"/>
    </source>
</evidence>
<evidence type="ECO:0000313" key="6">
    <source>
        <dbReference type="Proteomes" id="UP000585474"/>
    </source>
</evidence>